<keyword evidence="2" id="KW-1185">Reference proteome</keyword>
<dbReference type="Proteomes" id="UP001057402">
    <property type="component" value="Chromosome 12"/>
</dbReference>
<comment type="caution">
    <text evidence="1">The sequence shown here is derived from an EMBL/GenBank/DDBJ whole genome shotgun (WGS) entry which is preliminary data.</text>
</comment>
<dbReference type="EMBL" id="CM042891">
    <property type="protein sequence ID" value="KAI4304643.1"/>
    <property type="molecule type" value="Genomic_DNA"/>
</dbReference>
<organism evidence="1 2">
    <name type="scientific">Melastoma candidum</name>
    <dbReference type="NCBI Taxonomy" id="119954"/>
    <lineage>
        <taxon>Eukaryota</taxon>
        <taxon>Viridiplantae</taxon>
        <taxon>Streptophyta</taxon>
        <taxon>Embryophyta</taxon>
        <taxon>Tracheophyta</taxon>
        <taxon>Spermatophyta</taxon>
        <taxon>Magnoliopsida</taxon>
        <taxon>eudicotyledons</taxon>
        <taxon>Gunneridae</taxon>
        <taxon>Pentapetalae</taxon>
        <taxon>rosids</taxon>
        <taxon>malvids</taxon>
        <taxon>Myrtales</taxon>
        <taxon>Melastomataceae</taxon>
        <taxon>Melastomatoideae</taxon>
        <taxon>Melastomateae</taxon>
        <taxon>Melastoma</taxon>
    </lineage>
</organism>
<evidence type="ECO:0000313" key="2">
    <source>
        <dbReference type="Proteomes" id="UP001057402"/>
    </source>
</evidence>
<reference evidence="2" key="1">
    <citation type="journal article" date="2023" name="Front. Plant Sci.">
        <title>Chromosomal-level genome assembly of Melastoma candidum provides insights into trichome evolution.</title>
        <authorList>
            <person name="Zhong Y."/>
            <person name="Wu W."/>
            <person name="Sun C."/>
            <person name="Zou P."/>
            <person name="Liu Y."/>
            <person name="Dai S."/>
            <person name="Zhou R."/>
        </authorList>
    </citation>
    <scope>NUCLEOTIDE SEQUENCE [LARGE SCALE GENOMIC DNA]</scope>
</reference>
<sequence>MCEGLLANNVTYNMLIRGFCRSDSLAYGFITYDCCPWELGHYRMALELQDDMMRRGIMPTKVKYDNLSQKIC</sequence>
<accession>A0ACB9L5F7</accession>
<gene>
    <name evidence="1" type="ORF">MLD38_040123</name>
</gene>
<proteinExistence type="predicted"/>
<evidence type="ECO:0000313" key="1">
    <source>
        <dbReference type="EMBL" id="KAI4304643.1"/>
    </source>
</evidence>
<name>A0ACB9L5F7_9MYRT</name>
<protein>
    <submittedName>
        <fullName evidence="1">Uncharacterized protein</fullName>
    </submittedName>
</protein>